<dbReference type="InterPro" id="IPR019734">
    <property type="entry name" value="TPR_rpt"/>
</dbReference>
<dbReference type="PROSITE" id="PS50005">
    <property type="entry name" value="TPR"/>
    <property type="match status" value="2"/>
</dbReference>
<dbReference type="GO" id="GO:0101031">
    <property type="term" value="C:protein folding chaperone complex"/>
    <property type="evidence" value="ECO:0007669"/>
    <property type="project" value="TreeGrafter"/>
</dbReference>
<dbReference type="InterPro" id="IPR011990">
    <property type="entry name" value="TPR-like_helical_dom_sf"/>
</dbReference>
<evidence type="ECO:0000256" key="3">
    <source>
        <dbReference type="ARBA" id="ARBA00038275"/>
    </source>
</evidence>
<organism evidence="7 8">
    <name type="scientific">Cetraspora pellucida</name>
    <dbReference type="NCBI Taxonomy" id="1433469"/>
    <lineage>
        <taxon>Eukaryota</taxon>
        <taxon>Fungi</taxon>
        <taxon>Fungi incertae sedis</taxon>
        <taxon>Mucoromycota</taxon>
        <taxon>Glomeromycotina</taxon>
        <taxon>Glomeromycetes</taxon>
        <taxon>Diversisporales</taxon>
        <taxon>Gigasporaceae</taxon>
        <taxon>Cetraspora</taxon>
    </lineage>
</organism>
<reference evidence="7" key="1">
    <citation type="submission" date="2021-06" db="EMBL/GenBank/DDBJ databases">
        <authorList>
            <person name="Kallberg Y."/>
            <person name="Tangrot J."/>
            <person name="Rosling A."/>
        </authorList>
    </citation>
    <scope>NUCLEOTIDE SEQUENCE</scope>
    <source>
        <strain evidence="7">FL966</strain>
    </source>
</reference>
<dbReference type="InterPro" id="IPR013105">
    <property type="entry name" value="TPR_2"/>
</dbReference>
<gene>
    <name evidence="7" type="ORF">CPELLU_LOCUS2897</name>
</gene>
<evidence type="ECO:0000256" key="2">
    <source>
        <dbReference type="ARBA" id="ARBA00022803"/>
    </source>
</evidence>
<dbReference type="Pfam" id="PF07719">
    <property type="entry name" value="TPR_2"/>
    <property type="match status" value="1"/>
</dbReference>
<protein>
    <recommendedName>
        <fullName evidence="4">RNA polymerase II-associated protein 3</fullName>
    </recommendedName>
</protein>
<dbReference type="PROSITE" id="PS50293">
    <property type="entry name" value="TPR_REGION"/>
    <property type="match status" value="1"/>
</dbReference>
<dbReference type="PANTHER" id="PTHR46423:SF1">
    <property type="entry name" value="RNA POLYMERASE II-ASSOCIATED PROTEIN 3"/>
    <property type="match status" value="1"/>
</dbReference>
<comment type="caution">
    <text evidence="7">The sequence shown here is derived from an EMBL/GenBank/DDBJ whole genome shotgun (WGS) entry which is preliminary data.</text>
</comment>
<dbReference type="InterPro" id="IPR025986">
    <property type="entry name" value="RPAP3-like_C"/>
</dbReference>
<dbReference type="Proteomes" id="UP000789759">
    <property type="component" value="Unassembled WGS sequence"/>
</dbReference>
<evidence type="ECO:0000256" key="5">
    <source>
        <dbReference type="PROSITE-ProRule" id="PRU00339"/>
    </source>
</evidence>
<accession>A0A9N8ZWE0</accession>
<dbReference type="Pfam" id="PF13877">
    <property type="entry name" value="RPAP3_C"/>
    <property type="match status" value="1"/>
</dbReference>
<evidence type="ECO:0000313" key="8">
    <source>
        <dbReference type="Proteomes" id="UP000789759"/>
    </source>
</evidence>
<evidence type="ECO:0000313" key="7">
    <source>
        <dbReference type="EMBL" id="CAG8510581.1"/>
    </source>
</evidence>
<feature type="repeat" description="TPR" evidence="5">
    <location>
        <begin position="95"/>
        <end position="128"/>
    </location>
</feature>
<keyword evidence="8" id="KW-1185">Reference proteome</keyword>
<comment type="similarity">
    <text evidence="3">Belongs to the RPAP3 family.</text>
</comment>
<proteinExistence type="inferred from homology"/>
<dbReference type="PANTHER" id="PTHR46423">
    <property type="entry name" value="RNA POLYMERASE II-ASSOCIATED PROTEIN 3"/>
    <property type="match status" value="1"/>
</dbReference>
<dbReference type="SMART" id="SM00028">
    <property type="entry name" value="TPR"/>
    <property type="match status" value="3"/>
</dbReference>
<evidence type="ECO:0000256" key="1">
    <source>
        <dbReference type="ARBA" id="ARBA00022737"/>
    </source>
</evidence>
<dbReference type="OrthoDB" id="629492at2759"/>
<dbReference type="InterPro" id="IPR051966">
    <property type="entry name" value="RPAP3"/>
</dbReference>
<feature type="non-terminal residue" evidence="7">
    <location>
        <position position="350"/>
    </location>
</feature>
<keyword evidence="2 5" id="KW-0802">TPR repeat</keyword>
<dbReference type="AlphaFoldDB" id="A0A9N8ZWE0"/>
<feature type="domain" description="RNA-polymerase II-associated protein 3-like C-terminal" evidence="6">
    <location>
        <begin position="212"/>
        <end position="303"/>
    </location>
</feature>
<name>A0A9N8ZWE0_9GLOM</name>
<evidence type="ECO:0000259" key="6">
    <source>
        <dbReference type="Pfam" id="PF13877"/>
    </source>
</evidence>
<dbReference type="Gene3D" id="1.25.40.10">
    <property type="entry name" value="Tetratricopeptide repeat domain"/>
    <property type="match status" value="1"/>
</dbReference>
<dbReference type="SUPFAM" id="SSF48452">
    <property type="entry name" value="TPR-like"/>
    <property type="match status" value="1"/>
</dbReference>
<dbReference type="EMBL" id="CAJVQA010001321">
    <property type="protein sequence ID" value="CAG8510581.1"/>
    <property type="molecule type" value="Genomic_DNA"/>
</dbReference>
<feature type="repeat" description="TPR" evidence="5">
    <location>
        <begin position="27"/>
        <end position="60"/>
    </location>
</feature>
<sequence>MNTLPTTMPRQRQPDLKGKKTLRLEKALQEKETGNIFFKNGDYKKAIEHYGKAIELDPKEAVYIINRAMAYLKLQKWVEAEDDCTTGLLLHPDNTKALWRRGIARRELGKLQDAKKDLDDALQLEPNDKAIKDEYIKVLEAIKAKSSDRTPDIDGLDTKSMHRRRLSIEEVDLDENEHIIESAKKVLFTDKNNISQQVVNENSKIKVIKVNAPRNIHEFERDWNGYQDNDENLYQFIKAIPPESYPTLLSDFFEPDYLSKIIFIMKEYFLVYDSVDDIYNVLYYLSRVGRFNIALMLLGKDDKKVLEDLLCTLLKSCDEQEIDNVDNIQQKLTKGTRQDVIELAKNYGVR</sequence>
<dbReference type="Pfam" id="PF13414">
    <property type="entry name" value="TPR_11"/>
    <property type="match status" value="1"/>
</dbReference>
<evidence type="ECO:0000256" key="4">
    <source>
        <dbReference type="ARBA" id="ARBA00040133"/>
    </source>
</evidence>
<keyword evidence="1" id="KW-0677">Repeat</keyword>